<evidence type="ECO:0000256" key="2">
    <source>
        <dbReference type="ARBA" id="ARBA00022737"/>
    </source>
</evidence>
<dbReference type="InterPro" id="IPR001680">
    <property type="entry name" value="WD40_rpt"/>
</dbReference>
<dbReference type="SMART" id="SM00320">
    <property type="entry name" value="WD40"/>
    <property type="match status" value="6"/>
</dbReference>
<organism evidence="6">
    <name type="scientific">Oikopleura dioica</name>
    <name type="common">Tunicate</name>
    <dbReference type="NCBI Taxonomy" id="34765"/>
    <lineage>
        <taxon>Eukaryota</taxon>
        <taxon>Metazoa</taxon>
        <taxon>Chordata</taxon>
        <taxon>Tunicata</taxon>
        <taxon>Appendicularia</taxon>
        <taxon>Copelata</taxon>
        <taxon>Oikopleuridae</taxon>
        <taxon>Oikopleura</taxon>
    </lineage>
</organism>
<reference evidence="6" key="1">
    <citation type="journal article" date="2010" name="Science">
        <title>Plasticity of animal genome architecture unmasked by rapid evolution of a pelagic tunicate.</title>
        <authorList>
            <person name="Denoeud F."/>
            <person name="Henriet S."/>
            <person name="Mungpakdee S."/>
            <person name="Aury J.M."/>
            <person name="Da Silva C."/>
            <person name="Brinkmann H."/>
            <person name="Mikhaleva J."/>
            <person name="Olsen L.C."/>
            <person name="Jubin C."/>
            <person name="Canestro C."/>
            <person name="Bouquet J.M."/>
            <person name="Danks G."/>
            <person name="Poulain J."/>
            <person name="Campsteijn C."/>
            <person name="Adamski M."/>
            <person name="Cross I."/>
            <person name="Yadetie F."/>
            <person name="Muffato M."/>
            <person name="Louis A."/>
            <person name="Butcher S."/>
            <person name="Tsagkogeorga G."/>
            <person name="Konrad A."/>
            <person name="Singh S."/>
            <person name="Jensen M.F."/>
            <person name="Cong E.H."/>
            <person name="Eikeseth-Otteraa H."/>
            <person name="Noel B."/>
            <person name="Anthouard V."/>
            <person name="Porcel B.M."/>
            <person name="Kachouri-Lafond R."/>
            <person name="Nishino A."/>
            <person name="Ugolini M."/>
            <person name="Chourrout P."/>
            <person name="Nishida H."/>
            <person name="Aasland R."/>
            <person name="Huzurbazar S."/>
            <person name="Westhof E."/>
            <person name="Delsuc F."/>
            <person name="Lehrach H."/>
            <person name="Reinhardt R."/>
            <person name="Weissenbach J."/>
            <person name="Roy S.W."/>
            <person name="Artiguenave F."/>
            <person name="Postlethwait J.H."/>
            <person name="Manak J.R."/>
            <person name="Thompson E.M."/>
            <person name="Jaillon O."/>
            <person name="Du Pasquier L."/>
            <person name="Boudinot P."/>
            <person name="Liberles D.A."/>
            <person name="Volff J.N."/>
            <person name="Philippe H."/>
            <person name="Lenhard B."/>
            <person name="Roest Crollius H."/>
            <person name="Wincker P."/>
            <person name="Chourrout D."/>
        </authorList>
    </citation>
    <scope>NUCLEOTIDE SEQUENCE [LARGE SCALE GENOMIC DNA]</scope>
</reference>
<dbReference type="Gene3D" id="2.130.10.10">
    <property type="entry name" value="YVTN repeat-like/Quinoprotein amine dehydrogenase"/>
    <property type="match status" value="2"/>
</dbReference>
<dbReference type="AlphaFoldDB" id="E4XSH8"/>
<feature type="repeat" description="WD" evidence="3">
    <location>
        <begin position="233"/>
        <end position="265"/>
    </location>
</feature>
<evidence type="ECO:0000256" key="1">
    <source>
        <dbReference type="ARBA" id="ARBA00022574"/>
    </source>
</evidence>
<dbReference type="PROSITE" id="PS50082">
    <property type="entry name" value="WD_REPEATS_2"/>
    <property type="match status" value="4"/>
</dbReference>
<dbReference type="InterPro" id="IPR015943">
    <property type="entry name" value="WD40/YVTN_repeat-like_dom_sf"/>
</dbReference>
<evidence type="ECO:0000313" key="6">
    <source>
        <dbReference type="EMBL" id="CBY12690.1"/>
    </source>
</evidence>
<accession>E4XSH8</accession>
<dbReference type="Pfam" id="PF12894">
    <property type="entry name" value="ANAPC4_WD40"/>
    <property type="match status" value="1"/>
</dbReference>
<dbReference type="Proteomes" id="UP000001307">
    <property type="component" value="Unassembled WGS sequence"/>
</dbReference>
<feature type="repeat" description="WD" evidence="3">
    <location>
        <begin position="382"/>
        <end position="416"/>
    </location>
</feature>
<dbReference type="EMBL" id="FN654480">
    <property type="protein sequence ID" value="CBY43797.1"/>
    <property type="molecule type" value="Genomic_DNA"/>
</dbReference>
<dbReference type="InterPro" id="IPR036322">
    <property type="entry name" value="WD40_repeat_dom_sf"/>
</dbReference>
<sequence>MRSIKRNRQIEDLVFDKLQKRGFIENGEENANFVKNLQLEESIEKMSERAVKRRTRSSLSQEGVFSTSRSLEEFLAFADYDLFPWLNEVKQILQIHVAYKIAMDSCCLVFTYSLGKRFRRTSKAFSILFLSIEFDTNIEESQAESTSDISPLTPPEHEPVESPEEPLFKFLPQIRELTDTFLPYISDIDHFAFSMPRGVTCCAASFNKKFIACCRSDAITTLVDVKRKVEINLKSHSGPVFASAFLSHSDYLLTGGRDRTVRLWNTSKFVESRDDAVSLDFIYNGHTSHVTDIAVSSLDLYFATASDDTTARLWRIESEQYLRAFVGHLDSLNAVVFHPNSNYLLTGSDDGSVRLWDVNTAKCQRVFGIAPKGEQGSVETPVLSVSMNPNGREVAASYRDGTIRVFDLKEGKTTVEYATNQMATKLCYNATGSLLASISDKNLRIWNSTSEICKIQPIFSEDSSSAADKSLVSVYFEGTGDITLISS</sequence>
<dbReference type="InterPro" id="IPR024977">
    <property type="entry name" value="Apc4-like_WD40_dom"/>
</dbReference>
<dbReference type="SUPFAM" id="SSF50978">
    <property type="entry name" value="WD40 repeat-like"/>
    <property type="match status" value="1"/>
</dbReference>
<feature type="repeat" description="WD" evidence="3">
    <location>
        <begin position="325"/>
        <end position="366"/>
    </location>
</feature>
<dbReference type="PROSITE" id="PS00678">
    <property type="entry name" value="WD_REPEATS_1"/>
    <property type="match status" value="1"/>
</dbReference>
<dbReference type="PROSITE" id="PS50294">
    <property type="entry name" value="WD_REPEATS_REGION"/>
    <property type="match status" value="3"/>
</dbReference>
<dbReference type="GO" id="GO:0016251">
    <property type="term" value="F:RNA polymerase II general transcription initiation factor activity"/>
    <property type="evidence" value="ECO:0007669"/>
    <property type="project" value="TreeGrafter"/>
</dbReference>
<keyword evidence="1 3" id="KW-0853">WD repeat</keyword>
<dbReference type="Proteomes" id="UP000011014">
    <property type="component" value="Unassembled WGS sequence"/>
</dbReference>
<feature type="repeat" description="WD" evidence="3">
    <location>
        <begin position="283"/>
        <end position="324"/>
    </location>
</feature>
<dbReference type="InParanoid" id="E4XSH8"/>
<dbReference type="InterPro" id="IPR020472">
    <property type="entry name" value="WD40_PAC1"/>
</dbReference>
<evidence type="ECO:0000313" key="7">
    <source>
        <dbReference type="EMBL" id="CBY43797.1"/>
    </source>
</evidence>
<evidence type="ECO:0000256" key="3">
    <source>
        <dbReference type="PROSITE-ProRule" id="PRU00221"/>
    </source>
</evidence>
<protein>
    <recommendedName>
        <fullName evidence="5">Anaphase-promoting complex subunit 4-like WD40 domain-containing protein</fullName>
    </recommendedName>
</protein>
<gene>
    <name evidence="6" type="ORF">GSOID_T00002747001</name>
    <name evidence="7" type="ORF">GSOID_T00024163001</name>
</gene>
<keyword evidence="2" id="KW-0677">Repeat</keyword>
<dbReference type="CDD" id="cd00200">
    <property type="entry name" value="WD40"/>
    <property type="match status" value="1"/>
</dbReference>
<keyword evidence="8" id="KW-1185">Reference proteome</keyword>
<dbReference type="PANTHER" id="PTHR19879:SF1">
    <property type="entry name" value="CANNONBALL-RELATED"/>
    <property type="match status" value="1"/>
</dbReference>
<dbReference type="GO" id="GO:0006367">
    <property type="term" value="P:transcription initiation at RNA polymerase II promoter"/>
    <property type="evidence" value="ECO:0007669"/>
    <property type="project" value="TreeGrafter"/>
</dbReference>
<name>E4XSH8_OIKDI</name>
<feature type="domain" description="Anaphase-promoting complex subunit 4-like WD40" evidence="5">
    <location>
        <begin position="363"/>
        <end position="426"/>
    </location>
</feature>
<dbReference type="OrthoDB" id="10266330at2759"/>
<dbReference type="EMBL" id="FN653135">
    <property type="protein sequence ID" value="CBY12690.1"/>
    <property type="molecule type" value="Genomic_DNA"/>
</dbReference>
<feature type="region of interest" description="Disordered" evidence="4">
    <location>
        <begin position="142"/>
        <end position="163"/>
    </location>
</feature>
<proteinExistence type="predicted"/>
<evidence type="ECO:0000313" key="8">
    <source>
        <dbReference type="Proteomes" id="UP000001307"/>
    </source>
</evidence>
<evidence type="ECO:0000256" key="4">
    <source>
        <dbReference type="SAM" id="MobiDB-lite"/>
    </source>
</evidence>
<evidence type="ECO:0000259" key="5">
    <source>
        <dbReference type="Pfam" id="PF12894"/>
    </source>
</evidence>
<dbReference type="InterPro" id="IPR019775">
    <property type="entry name" value="WD40_repeat_CS"/>
</dbReference>
<dbReference type="PRINTS" id="PR00320">
    <property type="entry name" value="GPROTEINBRPT"/>
</dbReference>
<dbReference type="PANTHER" id="PTHR19879">
    <property type="entry name" value="TRANSCRIPTION INITIATION FACTOR TFIID"/>
    <property type="match status" value="1"/>
</dbReference>
<dbReference type="Pfam" id="PF00400">
    <property type="entry name" value="WD40"/>
    <property type="match status" value="3"/>
</dbReference>
<dbReference type="GO" id="GO:0005669">
    <property type="term" value="C:transcription factor TFIID complex"/>
    <property type="evidence" value="ECO:0007669"/>
    <property type="project" value="TreeGrafter"/>
</dbReference>